<evidence type="ECO:0000313" key="4">
    <source>
        <dbReference type="EMBL" id="KAA6314536.1"/>
    </source>
</evidence>
<gene>
    <name evidence="4" type="ORF">EZS27_034861</name>
</gene>
<dbReference type="PANTHER" id="PTHR43278">
    <property type="entry name" value="NAD(P)H-DEPENDENT FMN-CONTAINING OXIDOREDUCTASE YWQN-RELATED"/>
    <property type="match status" value="1"/>
</dbReference>
<dbReference type="InterPro" id="IPR029039">
    <property type="entry name" value="Flavoprotein-like_sf"/>
</dbReference>
<dbReference type="EC" id="1.3.99.24" evidence="4"/>
<dbReference type="EMBL" id="SNRY01005606">
    <property type="protein sequence ID" value="KAA6314536.1"/>
    <property type="molecule type" value="Genomic_DNA"/>
</dbReference>
<feature type="domain" description="NADPH-dependent FMN reductase-like" evidence="3">
    <location>
        <begin position="1"/>
        <end position="156"/>
    </location>
</feature>
<organism evidence="4">
    <name type="scientific">termite gut metagenome</name>
    <dbReference type="NCBI Taxonomy" id="433724"/>
    <lineage>
        <taxon>unclassified sequences</taxon>
        <taxon>metagenomes</taxon>
        <taxon>organismal metagenomes</taxon>
    </lineage>
</organism>
<keyword evidence="2" id="KW-0288">FMN</keyword>
<dbReference type="Pfam" id="PF03358">
    <property type="entry name" value="FMN_red"/>
    <property type="match status" value="1"/>
</dbReference>
<accession>A0A5J4PXX6</accession>
<evidence type="ECO:0000259" key="3">
    <source>
        <dbReference type="Pfam" id="PF03358"/>
    </source>
</evidence>
<dbReference type="SUPFAM" id="SSF52218">
    <property type="entry name" value="Flavoproteins"/>
    <property type="match status" value="1"/>
</dbReference>
<proteinExistence type="predicted"/>
<keyword evidence="4" id="KW-0560">Oxidoreductase</keyword>
<dbReference type="PANTHER" id="PTHR43278:SF4">
    <property type="entry name" value="NAD(P)H-DEPENDENT FMN-CONTAINING OXIDOREDUCTASE YWQN-RELATED"/>
    <property type="match status" value="1"/>
</dbReference>
<evidence type="ECO:0000256" key="1">
    <source>
        <dbReference type="ARBA" id="ARBA00022630"/>
    </source>
</evidence>
<keyword evidence="1" id="KW-0285">Flavoprotein</keyword>
<reference evidence="4" key="1">
    <citation type="submission" date="2019-03" db="EMBL/GenBank/DDBJ databases">
        <title>Single cell metagenomics reveals metabolic interactions within the superorganism composed of flagellate Streblomastix strix and complex community of Bacteroidetes bacteria on its surface.</title>
        <authorList>
            <person name="Treitli S.C."/>
            <person name="Kolisko M."/>
            <person name="Husnik F."/>
            <person name="Keeling P."/>
            <person name="Hampl V."/>
        </authorList>
    </citation>
    <scope>NUCLEOTIDE SEQUENCE</scope>
    <source>
        <strain evidence="4">STM</strain>
    </source>
</reference>
<dbReference type="InterPro" id="IPR051796">
    <property type="entry name" value="ISF_SsuE-like"/>
</dbReference>
<protein>
    <submittedName>
        <fullName evidence="4">2-amino-4-deoxychorismate dehydrogenase</fullName>
        <ecNumber evidence="4">1.3.99.24</ecNumber>
    </submittedName>
</protein>
<comment type="caution">
    <text evidence="4">The sequence shown here is derived from an EMBL/GenBank/DDBJ whole genome shotgun (WGS) entry which is preliminary data.</text>
</comment>
<sequence>MKVIAIHGSPRKQGNSYYALTQVGKSLRAEGIDFEIVQVGNLFIQGCKACGKCKENKDGKCVVADDIVNDTLQKMRGANGIVLSAPVYYSGIAGTMKCFLDRAFSVSAANGGWFRHKVGVSVVAVRRTGGSMTFDGLNRYLAMEEMLIPSSNYLNIIHGLGVGDAEHDAEGTQIMQLLGKNMAWMLKMREKAQTENIEPEAVEKIRTNFIR</sequence>
<name>A0A5J4PXX6_9ZZZZ</name>
<dbReference type="InterPro" id="IPR005025">
    <property type="entry name" value="FMN_Rdtase-like_dom"/>
</dbReference>
<dbReference type="GO" id="GO:0016491">
    <property type="term" value="F:oxidoreductase activity"/>
    <property type="evidence" value="ECO:0007669"/>
    <property type="project" value="UniProtKB-KW"/>
</dbReference>
<dbReference type="AlphaFoldDB" id="A0A5J4PXX6"/>
<dbReference type="Gene3D" id="3.40.50.360">
    <property type="match status" value="1"/>
</dbReference>
<evidence type="ECO:0000256" key="2">
    <source>
        <dbReference type="ARBA" id="ARBA00022643"/>
    </source>
</evidence>